<dbReference type="InterPro" id="IPR008984">
    <property type="entry name" value="SMAD_FHA_dom_sf"/>
</dbReference>
<organism evidence="2 3">
    <name type="scientific">Candidatus Cohnella colombiensis</name>
    <dbReference type="NCBI Taxonomy" id="3121368"/>
    <lineage>
        <taxon>Bacteria</taxon>
        <taxon>Bacillati</taxon>
        <taxon>Bacillota</taxon>
        <taxon>Bacilli</taxon>
        <taxon>Bacillales</taxon>
        <taxon>Paenibacillaceae</taxon>
        <taxon>Cohnella</taxon>
    </lineage>
</organism>
<dbReference type="Gene3D" id="2.60.200.20">
    <property type="match status" value="1"/>
</dbReference>
<sequence>MQNIRCANGHFFDPVKHNFCPHCGVRVDKAVPSASAPYVPLQTSVINQGQANNLAEGIPIVSPMAGGVASSNEGQTVGMYRKKLDVDPVVGWLVCVEGADRGKDYRIRAERNFIGRSPSMDICIVNDQTVSRENHGIVSYNPKNNQFKVIPGEGRGIVYLNNEEVVTATDLKANDIIELGQTKLKFVPFCDDQFQWGEE</sequence>
<proteinExistence type="predicted"/>
<reference evidence="2" key="1">
    <citation type="submission" date="2023-03" db="EMBL/GenBank/DDBJ databases">
        <title>Andean soil-derived lignocellulolytic bacterial consortium as a source of novel taxa and putative plastic-active enzymes.</title>
        <authorList>
            <person name="Diaz-Garcia L."/>
            <person name="Chuvochina M."/>
            <person name="Feuerriegel G."/>
            <person name="Bunk B."/>
            <person name="Sproer C."/>
            <person name="Streit W.R."/>
            <person name="Rodriguez L.M."/>
            <person name="Overmann J."/>
            <person name="Jimenez D.J."/>
        </authorList>
    </citation>
    <scope>NUCLEOTIDE SEQUENCE</scope>
    <source>
        <strain evidence="2">MAG 2441</strain>
    </source>
</reference>
<dbReference type="EMBL" id="CP119317">
    <property type="protein sequence ID" value="WEK53124.1"/>
    <property type="molecule type" value="Genomic_DNA"/>
</dbReference>
<name>A0AA95JEC9_9BACL</name>
<dbReference type="CDD" id="cd00060">
    <property type="entry name" value="FHA"/>
    <property type="match status" value="1"/>
</dbReference>
<dbReference type="Proteomes" id="UP001178662">
    <property type="component" value="Chromosome"/>
</dbReference>
<keyword evidence="3" id="KW-1185">Reference proteome</keyword>
<dbReference type="SUPFAM" id="SSF49879">
    <property type="entry name" value="SMAD/FHA domain"/>
    <property type="match status" value="1"/>
</dbReference>
<evidence type="ECO:0000259" key="1">
    <source>
        <dbReference type="Pfam" id="PF00498"/>
    </source>
</evidence>
<evidence type="ECO:0000313" key="2">
    <source>
        <dbReference type="EMBL" id="WEK53124.1"/>
    </source>
</evidence>
<gene>
    <name evidence="2" type="ORF">P0Y55_11010</name>
</gene>
<protein>
    <submittedName>
        <fullName evidence="2">FHA domain-containing protein</fullName>
    </submittedName>
</protein>
<dbReference type="AlphaFoldDB" id="A0AA95JEC9"/>
<dbReference type="Pfam" id="PF00498">
    <property type="entry name" value="FHA"/>
    <property type="match status" value="1"/>
</dbReference>
<evidence type="ECO:0000313" key="3">
    <source>
        <dbReference type="Proteomes" id="UP001178662"/>
    </source>
</evidence>
<dbReference type="InterPro" id="IPR000253">
    <property type="entry name" value="FHA_dom"/>
</dbReference>
<feature type="domain" description="FHA" evidence="1">
    <location>
        <begin position="114"/>
        <end position="180"/>
    </location>
</feature>
<accession>A0AA95JEC9</accession>